<comment type="caution">
    <text evidence="2">The sequence shown here is derived from an EMBL/GenBank/DDBJ whole genome shotgun (WGS) entry which is preliminary data.</text>
</comment>
<dbReference type="AlphaFoldDB" id="A0ABD2J0L3"/>
<evidence type="ECO:0000256" key="1">
    <source>
        <dbReference type="SAM" id="MobiDB-lite"/>
    </source>
</evidence>
<evidence type="ECO:0000313" key="2">
    <source>
        <dbReference type="EMBL" id="KAL3085066.1"/>
    </source>
</evidence>
<name>A0ABD2J0L3_HETSC</name>
<gene>
    <name evidence="2" type="ORF">niasHS_010135</name>
</gene>
<evidence type="ECO:0000313" key="3">
    <source>
        <dbReference type="Proteomes" id="UP001620645"/>
    </source>
</evidence>
<organism evidence="2 3">
    <name type="scientific">Heterodera schachtii</name>
    <name type="common">Sugarbeet cyst nematode worm</name>
    <name type="synonym">Tylenchus schachtii</name>
    <dbReference type="NCBI Taxonomy" id="97005"/>
    <lineage>
        <taxon>Eukaryota</taxon>
        <taxon>Metazoa</taxon>
        <taxon>Ecdysozoa</taxon>
        <taxon>Nematoda</taxon>
        <taxon>Chromadorea</taxon>
        <taxon>Rhabditida</taxon>
        <taxon>Tylenchina</taxon>
        <taxon>Tylenchomorpha</taxon>
        <taxon>Tylenchoidea</taxon>
        <taxon>Heteroderidae</taxon>
        <taxon>Heteroderinae</taxon>
        <taxon>Heterodera</taxon>
    </lineage>
</organism>
<feature type="region of interest" description="Disordered" evidence="1">
    <location>
        <begin position="162"/>
        <end position="183"/>
    </location>
</feature>
<keyword evidence="3" id="KW-1185">Reference proteome</keyword>
<dbReference type="InterPro" id="IPR013906">
    <property type="entry name" value="eIF3j"/>
</dbReference>
<evidence type="ECO:0008006" key="4">
    <source>
        <dbReference type="Google" id="ProtNLM"/>
    </source>
</evidence>
<dbReference type="EMBL" id="JBICCN010000232">
    <property type="protein sequence ID" value="KAL3085066.1"/>
    <property type="molecule type" value="Genomic_DNA"/>
</dbReference>
<feature type="compositionally biased region" description="Basic and acidic residues" evidence="1">
    <location>
        <begin position="162"/>
        <end position="173"/>
    </location>
</feature>
<sequence length="202" mass="23186">MADCWDDEDYDPSAQMADKIASLGLDDVIRQQQPKGEKVPTQATNNSRKEGTAKEGATELSEREKREAQMRADGTAAMDLFGLAVERKEPTFDDLRTKDDFQAFADKLGEQIGARNDDANYSLFVSALVDHMTKPMSKLQLQIVMAKIQAHLDIHLKREEEEQKLQQEKTSKKETKKAKKKELEEDVIEDEYDDYDEQLHRY</sequence>
<reference evidence="2 3" key="1">
    <citation type="submission" date="2024-10" db="EMBL/GenBank/DDBJ databases">
        <authorList>
            <person name="Kim D."/>
        </authorList>
    </citation>
    <scope>NUCLEOTIDE SEQUENCE [LARGE SCALE GENOMIC DNA]</scope>
    <source>
        <strain evidence="2">Taebaek</strain>
    </source>
</reference>
<accession>A0ABD2J0L3</accession>
<protein>
    <recommendedName>
        <fullName evidence="4">Eukaryotic translation initiation factor 3 30 kDa subunit</fullName>
    </recommendedName>
</protein>
<dbReference type="Proteomes" id="UP001620645">
    <property type="component" value="Unassembled WGS sequence"/>
</dbReference>
<dbReference type="Pfam" id="PF08597">
    <property type="entry name" value="eIF3_subunit"/>
    <property type="match status" value="1"/>
</dbReference>
<feature type="compositionally biased region" description="Basic and acidic residues" evidence="1">
    <location>
        <begin position="47"/>
        <end position="70"/>
    </location>
</feature>
<feature type="region of interest" description="Disordered" evidence="1">
    <location>
        <begin position="25"/>
        <end position="71"/>
    </location>
</feature>
<proteinExistence type="predicted"/>